<keyword evidence="3" id="KW-1185">Reference proteome</keyword>
<gene>
    <name evidence="2" type="ORF">N7482_009823</name>
</gene>
<dbReference type="OrthoDB" id="5330253at2759"/>
<dbReference type="GeneID" id="81431123"/>
<feature type="compositionally biased region" description="Low complexity" evidence="1">
    <location>
        <begin position="287"/>
        <end position="297"/>
    </location>
</feature>
<reference evidence="2" key="2">
    <citation type="journal article" date="2023" name="IMA Fungus">
        <title>Comparative genomic study of the Penicillium genus elucidates a diverse pangenome and 15 lateral gene transfer events.</title>
        <authorList>
            <person name="Petersen C."/>
            <person name="Sorensen T."/>
            <person name="Nielsen M.R."/>
            <person name="Sondergaard T.E."/>
            <person name="Sorensen J.L."/>
            <person name="Fitzpatrick D.A."/>
            <person name="Frisvad J.C."/>
            <person name="Nielsen K.L."/>
        </authorList>
    </citation>
    <scope>NUCLEOTIDE SEQUENCE</scope>
    <source>
        <strain evidence="2">IBT 26290</strain>
    </source>
</reference>
<reference evidence="2" key="1">
    <citation type="submission" date="2022-11" db="EMBL/GenBank/DDBJ databases">
        <authorList>
            <person name="Petersen C."/>
        </authorList>
    </citation>
    <scope>NUCLEOTIDE SEQUENCE</scope>
    <source>
        <strain evidence="2">IBT 26290</strain>
    </source>
</reference>
<feature type="region of interest" description="Disordered" evidence="1">
    <location>
        <begin position="123"/>
        <end position="249"/>
    </location>
</feature>
<protein>
    <submittedName>
        <fullName evidence="2">Uncharacterized protein</fullName>
    </submittedName>
</protein>
<feature type="compositionally biased region" description="Polar residues" evidence="1">
    <location>
        <begin position="231"/>
        <end position="240"/>
    </location>
</feature>
<dbReference type="PANTHER" id="PTHR28186:SF1">
    <property type="entry name" value="MEIOTICALLY UP-REGULATED GENE 9 PROTEIN"/>
    <property type="match status" value="1"/>
</dbReference>
<feature type="region of interest" description="Disordered" evidence="1">
    <location>
        <begin position="261"/>
        <end position="361"/>
    </location>
</feature>
<accession>A0A9W9HR93</accession>
<dbReference type="Proteomes" id="UP001149163">
    <property type="component" value="Unassembled WGS sequence"/>
</dbReference>
<dbReference type="PANTHER" id="PTHR28186">
    <property type="entry name" value="MEIOTICALLY UP-REGULATED GENE 9 PROTEIN"/>
    <property type="match status" value="1"/>
</dbReference>
<feature type="compositionally biased region" description="Basic residues" evidence="1">
    <location>
        <begin position="352"/>
        <end position="361"/>
    </location>
</feature>
<dbReference type="InterPro" id="IPR018809">
    <property type="entry name" value="DUF2406"/>
</dbReference>
<dbReference type="Pfam" id="PF10295">
    <property type="entry name" value="DUF2406"/>
    <property type="match status" value="1"/>
</dbReference>
<name>A0A9W9HR93_9EURO</name>
<sequence>MAAPQPPAVSPRRTRGFSVKSDKSQKTNASGHKSNLSESSEEKARRHLQSKADPSVAMNELQPMAVALQESTMGSLRAMDHKDQQGNLITDPDWSNPTRPRFERPLDTIRSFEAAIYGTYGSTRPVSYARTDDAASQRGDFSRRTSYHGGEEPALPHHASSRSATNQLSAGANGHTNRGYTEQNSYHGRNAQSQPDNIIDAYGGASQAPDNYYPYNQNGSGRRPRHAPRMSSEQGAYSNGNGSGAPNAYQQQNYQRSHDNVAAMAGPGGYADPYGQSADPSLNSSMDQLQQQALQQQRLDERAQAESGPNMNGPAPAAHPMWGGASPANGHLTKNPPPPKAQAPANGDKRKSWFKKRFSKG</sequence>
<organism evidence="2 3">
    <name type="scientific">Penicillium canariense</name>
    <dbReference type="NCBI Taxonomy" id="189055"/>
    <lineage>
        <taxon>Eukaryota</taxon>
        <taxon>Fungi</taxon>
        <taxon>Dikarya</taxon>
        <taxon>Ascomycota</taxon>
        <taxon>Pezizomycotina</taxon>
        <taxon>Eurotiomycetes</taxon>
        <taxon>Eurotiomycetidae</taxon>
        <taxon>Eurotiales</taxon>
        <taxon>Aspergillaceae</taxon>
        <taxon>Penicillium</taxon>
    </lineage>
</organism>
<dbReference type="AlphaFoldDB" id="A0A9W9HR93"/>
<dbReference type="RefSeq" id="XP_056539653.1">
    <property type="nucleotide sequence ID" value="XM_056691947.1"/>
</dbReference>
<evidence type="ECO:0000256" key="1">
    <source>
        <dbReference type="SAM" id="MobiDB-lite"/>
    </source>
</evidence>
<feature type="compositionally biased region" description="Polar residues" evidence="1">
    <location>
        <begin position="161"/>
        <end position="196"/>
    </location>
</feature>
<evidence type="ECO:0000313" key="2">
    <source>
        <dbReference type="EMBL" id="KAJ5153345.1"/>
    </source>
</evidence>
<feature type="compositionally biased region" description="Polar residues" evidence="1">
    <location>
        <begin position="85"/>
        <end position="98"/>
    </location>
</feature>
<dbReference type="EMBL" id="JAPQKN010000007">
    <property type="protein sequence ID" value="KAJ5153345.1"/>
    <property type="molecule type" value="Genomic_DNA"/>
</dbReference>
<proteinExistence type="predicted"/>
<feature type="compositionally biased region" description="Basic and acidic residues" evidence="1">
    <location>
        <begin position="130"/>
        <end position="155"/>
    </location>
</feature>
<evidence type="ECO:0000313" key="3">
    <source>
        <dbReference type="Proteomes" id="UP001149163"/>
    </source>
</evidence>
<comment type="caution">
    <text evidence="2">The sequence shown here is derived from an EMBL/GenBank/DDBJ whole genome shotgun (WGS) entry which is preliminary data.</text>
</comment>
<feature type="region of interest" description="Disordered" evidence="1">
    <location>
        <begin position="1"/>
        <end position="106"/>
    </location>
</feature>
<feature type="compositionally biased region" description="Polar residues" evidence="1">
    <location>
        <begin position="26"/>
        <end position="38"/>
    </location>
</feature>